<dbReference type="GO" id="GO:0008967">
    <property type="term" value="F:phosphoglycolate phosphatase activity"/>
    <property type="evidence" value="ECO:0007669"/>
    <property type="project" value="UniProtKB-EC"/>
</dbReference>
<dbReference type="EC" id="3.1.3.18" evidence="4"/>
<protein>
    <recommendedName>
        <fullName evidence="4">phosphoglycolate phosphatase</fullName>
        <ecNumber evidence="4">3.1.3.18</ecNumber>
    </recommendedName>
</protein>
<evidence type="ECO:0000256" key="2">
    <source>
        <dbReference type="ARBA" id="ARBA00004818"/>
    </source>
</evidence>
<comment type="similarity">
    <text evidence="3">Belongs to the HAD-like hydrolase superfamily. CbbY/CbbZ/Gph/YieH family.</text>
</comment>
<dbReference type="Proteomes" id="UP000315825">
    <property type="component" value="Unassembled WGS sequence"/>
</dbReference>
<sequence length="250" mass="29573">MKNFYVFDFDGVVCDSTNECLVCSWNALQKFKGNSDIRYKIEEFDKELQESFTALRPFVKGGSQYYTLYQILYSEMNLEKITQKVFDEIHNTFLIESEEYKPFFYQARNELQEHDFSNWIDLHTVYQWVLDFLEIQLNSNRLMIATLKDKSSVLKILEHFNLCVNQSLVIDQFEIKTKLEALDRILEEKNLNKEEMVFIDDNIAHLLEPKRAGFRSFLAVWSNVSKSSVSLASEKNIDILEDLNFFLKKT</sequence>
<evidence type="ECO:0000313" key="6">
    <source>
        <dbReference type="Proteomes" id="UP000315825"/>
    </source>
</evidence>
<dbReference type="SUPFAM" id="SSF56784">
    <property type="entry name" value="HAD-like"/>
    <property type="match status" value="1"/>
</dbReference>
<dbReference type="Gene3D" id="1.10.150.240">
    <property type="entry name" value="Putative phosphatase, domain 2"/>
    <property type="match status" value="1"/>
</dbReference>
<dbReference type="AlphaFoldDB" id="A0A520MZL2"/>
<evidence type="ECO:0000256" key="3">
    <source>
        <dbReference type="ARBA" id="ARBA00006171"/>
    </source>
</evidence>
<accession>A0A520MZL2</accession>
<evidence type="ECO:0000313" key="5">
    <source>
        <dbReference type="EMBL" id="RZO26606.1"/>
    </source>
</evidence>
<dbReference type="InterPro" id="IPR050155">
    <property type="entry name" value="HAD-like_hydrolase_sf"/>
</dbReference>
<dbReference type="Gene3D" id="3.40.50.1000">
    <property type="entry name" value="HAD superfamily/HAD-like"/>
    <property type="match status" value="1"/>
</dbReference>
<keyword evidence="5" id="KW-0378">Hydrolase</keyword>
<dbReference type="PANTHER" id="PTHR43434">
    <property type="entry name" value="PHOSPHOGLYCOLATE PHOSPHATASE"/>
    <property type="match status" value="1"/>
</dbReference>
<evidence type="ECO:0000256" key="1">
    <source>
        <dbReference type="ARBA" id="ARBA00000830"/>
    </source>
</evidence>
<gene>
    <name evidence="5" type="ORF">EVA92_02355</name>
</gene>
<dbReference type="GO" id="GO:0005829">
    <property type="term" value="C:cytosol"/>
    <property type="evidence" value="ECO:0007669"/>
    <property type="project" value="TreeGrafter"/>
</dbReference>
<proteinExistence type="inferred from homology"/>
<organism evidence="5 6">
    <name type="scientific">SAR86 cluster bacterium</name>
    <dbReference type="NCBI Taxonomy" id="2030880"/>
    <lineage>
        <taxon>Bacteria</taxon>
        <taxon>Pseudomonadati</taxon>
        <taxon>Pseudomonadota</taxon>
        <taxon>Gammaproteobacteria</taxon>
        <taxon>SAR86 cluster</taxon>
    </lineage>
</organism>
<dbReference type="PANTHER" id="PTHR43434:SF1">
    <property type="entry name" value="PHOSPHOGLYCOLATE PHOSPHATASE"/>
    <property type="match status" value="1"/>
</dbReference>
<reference evidence="5 6" key="1">
    <citation type="submission" date="2019-02" db="EMBL/GenBank/DDBJ databases">
        <title>Prokaryotic population dynamics and viral predation in marine succession experiment using metagenomics: the confinement effect.</title>
        <authorList>
            <person name="Haro-Moreno J.M."/>
            <person name="Rodriguez-Valera F."/>
            <person name="Lopez-Perez M."/>
        </authorList>
    </citation>
    <scope>NUCLEOTIDE SEQUENCE [LARGE SCALE GENOMIC DNA]</scope>
    <source>
        <strain evidence="5">MED-G159</strain>
    </source>
</reference>
<dbReference type="EMBL" id="SHBE01000003">
    <property type="protein sequence ID" value="RZO26606.1"/>
    <property type="molecule type" value="Genomic_DNA"/>
</dbReference>
<dbReference type="GO" id="GO:0006281">
    <property type="term" value="P:DNA repair"/>
    <property type="evidence" value="ECO:0007669"/>
    <property type="project" value="TreeGrafter"/>
</dbReference>
<dbReference type="CDD" id="cd01427">
    <property type="entry name" value="HAD_like"/>
    <property type="match status" value="1"/>
</dbReference>
<dbReference type="InterPro" id="IPR036412">
    <property type="entry name" value="HAD-like_sf"/>
</dbReference>
<name>A0A520MZL2_9GAMM</name>
<evidence type="ECO:0000256" key="4">
    <source>
        <dbReference type="ARBA" id="ARBA00013078"/>
    </source>
</evidence>
<dbReference type="Pfam" id="PF00702">
    <property type="entry name" value="Hydrolase"/>
    <property type="match status" value="1"/>
</dbReference>
<comment type="pathway">
    <text evidence="2">Organic acid metabolism; glycolate biosynthesis; glycolate from 2-phosphoglycolate: step 1/1.</text>
</comment>
<dbReference type="InterPro" id="IPR023198">
    <property type="entry name" value="PGP-like_dom2"/>
</dbReference>
<comment type="caution">
    <text evidence="5">The sequence shown here is derived from an EMBL/GenBank/DDBJ whole genome shotgun (WGS) entry which is preliminary data.</text>
</comment>
<dbReference type="InterPro" id="IPR023214">
    <property type="entry name" value="HAD_sf"/>
</dbReference>
<comment type="catalytic activity">
    <reaction evidence="1">
        <text>2-phosphoglycolate + H2O = glycolate + phosphate</text>
        <dbReference type="Rhea" id="RHEA:14369"/>
        <dbReference type="ChEBI" id="CHEBI:15377"/>
        <dbReference type="ChEBI" id="CHEBI:29805"/>
        <dbReference type="ChEBI" id="CHEBI:43474"/>
        <dbReference type="ChEBI" id="CHEBI:58033"/>
        <dbReference type="EC" id="3.1.3.18"/>
    </reaction>
</comment>